<accession>A0A7S4AQR5</accession>
<protein>
    <submittedName>
        <fullName evidence="1">Uncharacterized protein</fullName>
    </submittedName>
</protein>
<gene>
    <name evidence="1" type="ORF">PAUS00366_LOCUS15810</name>
</gene>
<organism evidence="1">
    <name type="scientific">Pseudo-nitzschia australis</name>
    <dbReference type="NCBI Taxonomy" id="44445"/>
    <lineage>
        <taxon>Eukaryota</taxon>
        <taxon>Sar</taxon>
        <taxon>Stramenopiles</taxon>
        <taxon>Ochrophyta</taxon>
        <taxon>Bacillariophyta</taxon>
        <taxon>Bacillariophyceae</taxon>
        <taxon>Bacillariophycidae</taxon>
        <taxon>Bacillariales</taxon>
        <taxon>Bacillariaceae</taxon>
        <taxon>Pseudo-nitzschia</taxon>
    </lineage>
</organism>
<sequence>MGQQCPRENTKDTSRSMCKHHIKSFGALAFGAKHWAHAMAKDDKTPDDYFNVSKSDRKRYDKQALERIIANLMIQGCKYPSLRQWLLNQQLTREVGGDGIFHSISGDGMEADLVTFAMAVGLRGWTWGLRRADALFDHMEVAHSSKWGWSQECGGGRAVQARPRDVGTALDSAFKRCNGGKPGSGGGGLGEEEYIVNGFPIVVNLLCLVLVDSLLKCILSGHHHHRFGNVTNAATC</sequence>
<dbReference type="EMBL" id="HBIX01022714">
    <property type="protein sequence ID" value="CAE0723054.1"/>
    <property type="molecule type" value="Transcribed_RNA"/>
</dbReference>
<evidence type="ECO:0000313" key="1">
    <source>
        <dbReference type="EMBL" id="CAE0723054.1"/>
    </source>
</evidence>
<reference evidence="1" key="1">
    <citation type="submission" date="2021-01" db="EMBL/GenBank/DDBJ databases">
        <authorList>
            <person name="Corre E."/>
            <person name="Pelletier E."/>
            <person name="Niang G."/>
            <person name="Scheremetjew M."/>
            <person name="Finn R."/>
            <person name="Kale V."/>
            <person name="Holt S."/>
            <person name="Cochrane G."/>
            <person name="Meng A."/>
            <person name="Brown T."/>
            <person name="Cohen L."/>
        </authorList>
    </citation>
    <scope>NUCLEOTIDE SEQUENCE</scope>
    <source>
        <strain evidence="1">10249 10 AB</strain>
    </source>
</reference>
<dbReference type="AlphaFoldDB" id="A0A7S4AQR5"/>
<name>A0A7S4AQR5_9STRA</name>
<proteinExistence type="predicted"/>